<gene>
    <name evidence="1" type="ORF">EHYA_04550</name>
</gene>
<name>A0A401YQK1_9ACTN</name>
<organism evidence="1 2">
    <name type="scientific">Embleya hyalina</name>
    <dbReference type="NCBI Taxonomy" id="516124"/>
    <lineage>
        <taxon>Bacteria</taxon>
        <taxon>Bacillati</taxon>
        <taxon>Actinomycetota</taxon>
        <taxon>Actinomycetes</taxon>
        <taxon>Kitasatosporales</taxon>
        <taxon>Streptomycetaceae</taxon>
        <taxon>Embleya</taxon>
    </lineage>
</organism>
<dbReference type="AlphaFoldDB" id="A0A401YQK1"/>
<proteinExistence type="predicted"/>
<evidence type="ECO:0000313" key="1">
    <source>
        <dbReference type="EMBL" id="GCD96863.1"/>
    </source>
</evidence>
<reference evidence="1 2" key="1">
    <citation type="submission" date="2018-12" db="EMBL/GenBank/DDBJ databases">
        <title>Draft genome sequence of Embleya hyalina NBRC 13850T.</title>
        <authorList>
            <person name="Komaki H."/>
            <person name="Hosoyama A."/>
            <person name="Kimura A."/>
            <person name="Ichikawa N."/>
            <person name="Tamura T."/>
        </authorList>
    </citation>
    <scope>NUCLEOTIDE SEQUENCE [LARGE SCALE GENOMIC DNA]</scope>
    <source>
        <strain evidence="1 2">NBRC 13850</strain>
    </source>
</reference>
<comment type="caution">
    <text evidence="1">The sequence shown here is derived from an EMBL/GenBank/DDBJ whole genome shotgun (WGS) entry which is preliminary data.</text>
</comment>
<sequence length="120" mass="13438">MVGTQSASAASGCYGSGPRVRDGNGNLQYTRYCYAYLKSNMYDWRYGASPTAIMEAGESWFVCQSYFPGHENPWTGNDRRNYWWLWSQGDTKWSHNGWGWFPANRISGAGTGAAPGLRVC</sequence>
<dbReference type="Proteomes" id="UP000286931">
    <property type="component" value="Unassembled WGS sequence"/>
</dbReference>
<evidence type="ECO:0000313" key="2">
    <source>
        <dbReference type="Proteomes" id="UP000286931"/>
    </source>
</evidence>
<protein>
    <submittedName>
        <fullName evidence="1">Uncharacterized protein</fullName>
    </submittedName>
</protein>
<accession>A0A401YQK1</accession>
<dbReference type="EMBL" id="BIFH01000022">
    <property type="protein sequence ID" value="GCD96863.1"/>
    <property type="molecule type" value="Genomic_DNA"/>
</dbReference>
<keyword evidence="2" id="KW-1185">Reference proteome</keyword>